<dbReference type="EMBL" id="BJWL01000021">
    <property type="protein sequence ID" value="GFZ10466.1"/>
    <property type="molecule type" value="Genomic_DNA"/>
</dbReference>
<reference evidence="2 3" key="1">
    <citation type="submission" date="2019-07" db="EMBL/GenBank/DDBJ databases">
        <title>De Novo Assembly of kiwifruit Actinidia rufa.</title>
        <authorList>
            <person name="Sugita-Konishi S."/>
            <person name="Sato K."/>
            <person name="Mori E."/>
            <person name="Abe Y."/>
            <person name="Kisaki G."/>
            <person name="Hamano K."/>
            <person name="Suezawa K."/>
            <person name="Otani M."/>
            <person name="Fukuda T."/>
            <person name="Manabe T."/>
            <person name="Gomi K."/>
            <person name="Tabuchi M."/>
            <person name="Akimitsu K."/>
            <person name="Kataoka I."/>
        </authorList>
    </citation>
    <scope>NUCLEOTIDE SEQUENCE [LARGE SCALE GENOMIC DNA]</scope>
    <source>
        <strain evidence="3">cv. Fuchu</strain>
    </source>
</reference>
<dbReference type="AlphaFoldDB" id="A0A7J0GI36"/>
<proteinExistence type="predicted"/>
<evidence type="ECO:0000313" key="3">
    <source>
        <dbReference type="Proteomes" id="UP000585474"/>
    </source>
</evidence>
<evidence type="ECO:0000256" key="1">
    <source>
        <dbReference type="SAM" id="MobiDB-lite"/>
    </source>
</evidence>
<organism evidence="2 3">
    <name type="scientific">Actinidia rufa</name>
    <dbReference type="NCBI Taxonomy" id="165716"/>
    <lineage>
        <taxon>Eukaryota</taxon>
        <taxon>Viridiplantae</taxon>
        <taxon>Streptophyta</taxon>
        <taxon>Embryophyta</taxon>
        <taxon>Tracheophyta</taxon>
        <taxon>Spermatophyta</taxon>
        <taxon>Magnoliopsida</taxon>
        <taxon>eudicotyledons</taxon>
        <taxon>Gunneridae</taxon>
        <taxon>Pentapetalae</taxon>
        <taxon>asterids</taxon>
        <taxon>Ericales</taxon>
        <taxon>Actinidiaceae</taxon>
        <taxon>Actinidia</taxon>
    </lineage>
</organism>
<evidence type="ECO:0000313" key="2">
    <source>
        <dbReference type="EMBL" id="GFZ10466.1"/>
    </source>
</evidence>
<gene>
    <name evidence="2" type="ORF">Acr_21g0010650</name>
</gene>
<dbReference type="Proteomes" id="UP000585474">
    <property type="component" value="Unassembled WGS sequence"/>
</dbReference>
<keyword evidence="3" id="KW-1185">Reference proteome</keyword>
<sequence length="93" mass="9673">MGSEANAAVSQPLGYADLVVAVFLAREPDNVAALHLHNLVAGVPQAQSRRCLTVVAEDAVEDGVDVNDEDGGGDSSEDPDSDPCFDFTVPAFD</sequence>
<feature type="compositionally biased region" description="Acidic residues" evidence="1">
    <location>
        <begin position="62"/>
        <end position="83"/>
    </location>
</feature>
<feature type="region of interest" description="Disordered" evidence="1">
    <location>
        <begin position="62"/>
        <end position="93"/>
    </location>
</feature>
<accession>A0A7J0GI36</accession>
<comment type="caution">
    <text evidence="2">The sequence shown here is derived from an EMBL/GenBank/DDBJ whole genome shotgun (WGS) entry which is preliminary data.</text>
</comment>
<protein>
    <submittedName>
        <fullName evidence="2">TCP family transcription factor 4</fullName>
    </submittedName>
</protein>
<name>A0A7J0GI36_9ERIC</name>